<protein>
    <recommendedName>
        <fullName evidence="4">Carboxypeptidase regulatory-like domain-containing protein</fullName>
    </recommendedName>
</protein>
<dbReference type="Gene3D" id="2.60.40.1930">
    <property type="match status" value="1"/>
</dbReference>
<name>A0AAJ5W7L2_9SPHI</name>
<feature type="signal peptide" evidence="1">
    <location>
        <begin position="1"/>
        <end position="22"/>
    </location>
</feature>
<gene>
    <name evidence="2" type="ORF">P0Y49_02555</name>
</gene>
<feature type="chain" id="PRO_5042558284" description="Carboxypeptidase regulatory-like domain-containing protein" evidence="1">
    <location>
        <begin position="23"/>
        <end position="924"/>
    </location>
</feature>
<dbReference type="AlphaFoldDB" id="A0AAJ5W7L2"/>
<organism evidence="2 3">
    <name type="scientific">Candidatus Pedobacter colombiensis</name>
    <dbReference type="NCBI Taxonomy" id="3121371"/>
    <lineage>
        <taxon>Bacteria</taxon>
        <taxon>Pseudomonadati</taxon>
        <taxon>Bacteroidota</taxon>
        <taxon>Sphingobacteriia</taxon>
        <taxon>Sphingobacteriales</taxon>
        <taxon>Sphingobacteriaceae</taxon>
        <taxon>Pedobacter</taxon>
    </lineage>
</organism>
<sequence length="924" mass="103678">MKTLSIGLLLFYFLLQISTVSAQSEAREAVQEILGRMNKSAETNAMEKIYLHMDKPYYAPGDTLWLKTYLFDAGYLSPAKKSGIVYVEIADDRNQVVKRIMISIFMGLGIGNIPLIRDDFQQGAYTIRAYSNWMRNFDEHYIFKKQFYIGSPDAQDLLINSKIAASPAVGKARAVIDLQLKTIDLQPLASTDLQLKVTEGTKVWYKDNLKTSVNGSVDFNFSIPEKANANQLTLSVQPLKNNAHTAEYRIPILYNGDDLVDLQFLPESGSLIGGIDSKVAFKAITENGKGKPVSGEIFNSKQEVVASFVSNQLGIGKVNLHTQVGEIYTAKIKFSNGTYSKSYPLPAVKPSGLVLSVTNGFNKDSLDVTVNLSPDLLSINKIYFLIGQSNGIPNYGAVFKMSKPQYTTKVSKSVFPTGVSRLTLLNSTRQVVSERIVFIDHNDYLRVKLTPNKQSYTKRDSVGFDIVVTDKSGAPVSGSFSIAVTDDAQVKSDSLDRSLKSDIFLTSNLKSKVESPGYYFPAVTTEKVWTDLDNLLLVQGWVNYDWDSIFGTQKPMQISAEKSFSINGRVLNFFNKPVNNSKVILLSKKPSFVRDTVTNQEGKFNFTRIFPIDTAVYLIQSRNKNGKSFNVGIEINEFKPPLLNPIKDRIIPWYLNIDSGQMNMVSKTITYHNEYEKVVNPNMLKEVKIKGIKFIRDSKNLNEDGGSDFALNEQELQKAGKTTLGDLLWKNIKGFSLGYGKQRNLYFIYSQRVHLIIDGVDIDFSKPEGGIEEYKEYFQYFLDYYTAEDIKGIEVMNSAKYVSNYAQAFMNPMAELAYNSFIEVTTYGGQGPYLKKTTGVFLYKPMVFSSNVQFYSPKYNMKNNDGGFDIRSTIYWAPNIVTDKNGKGTFSFYTADKPGAYTLKLEGSNMSGGIGSMEQKLWVR</sequence>
<dbReference type="Proteomes" id="UP001214530">
    <property type="component" value="Chromosome"/>
</dbReference>
<keyword evidence="1" id="KW-0732">Signal</keyword>
<proteinExistence type="predicted"/>
<evidence type="ECO:0000313" key="2">
    <source>
        <dbReference type="EMBL" id="WEK20033.1"/>
    </source>
</evidence>
<evidence type="ECO:0000256" key="1">
    <source>
        <dbReference type="SAM" id="SignalP"/>
    </source>
</evidence>
<accession>A0AAJ5W7L2</accession>
<evidence type="ECO:0000313" key="3">
    <source>
        <dbReference type="Proteomes" id="UP001214530"/>
    </source>
</evidence>
<evidence type="ECO:0008006" key="4">
    <source>
        <dbReference type="Google" id="ProtNLM"/>
    </source>
</evidence>
<dbReference type="EMBL" id="CP119313">
    <property type="protein sequence ID" value="WEK20033.1"/>
    <property type="molecule type" value="Genomic_DNA"/>
</dbReference>
<reference evidence="2" key="1">
    <citation type="submission" date="2023-03" db="EMBL/GenBank/DDBJ databases">
        <title>Andean soil-derived lignocellulolytic bacterial consortium as a source of novel taxa and putative plastic-active enzymes.</title>
        <authorList>
            <person name="Diaz-Garcia L."/>
            <person name="Chuvochina M."/>
            <person name="Feuerriegel G."/>
            <person name="Bunk B."/>
            <person name="Sproer C."/>
            <person name="Streit W.R."/>
            <person name="Rodriguez L.M."/>
            <person name="Overmann J."/>
            <person name="Jimenez D.J."/>
        </authorList>
    </citation>
    <scope>NUCLEOTIDE SEQUENCE</scope>
    <source>
        <strain evidence="2">MAG 3858</strain>
    </source>
</reference>